<keyword evidence="3" id="KW-1185">Reference proteome</keyword>
<proteinExistence type="predicted"/>
<dbReference type="EMBL" id="BPWL01000007">
    <property type="protein sequence ID" value="GJJ12652.1"/>
    <property type="molecule type" value="Genomic_DNA"/>
</dbReference>
<gene>
    <name evidence="2" type="ORF">Clacol_006896</name>
</gene>
<feature type="region of interest" description="Disordered" evidence="1">
    <location>
        <begin position="1"/>
        <end position="21"/>
    </location>
</feature>
<dbReference type="Proteomes" id="UP001050691">
    <property type="component" value="Unassembled WGS sequence"/>
</dbReference>
<name>A0AAV5AFZ4_9AGAM</name>
<comment type="caution">
    <text evidence="2">The sequence shown here is derived from an EMBL/GenBank/DDBJ whole genome shotgun (WGS) entry which is preliminary data.</text>
</comment>
<evidence type="ECO:0000313" key="2">
    <source>
        <dbReference type="EMBL" id="GJJ12652.1"/>
    </source>
</evidence>
<evidence type="ECO:0000256" key="1">
    <source>
        <dbReference type="SAM" id="MobiDB-lite"/>
    </source>
</evidence>
<protein>
    <submittedName>
        <fullName evidence="2">Uncharacterized protein</fullName>
    </submittedName>
</protein>
<dbReference type="AlphaFoldDB" id="A0AAV5AFZ4"/>
<evidence type="ECO:0000313" key="3">
    <source>
        <dbReference type="Proteomes" id="UP001050691"/>
    </source>
</evidence>
<feature type="compositionally biased region" description="Basic and acidic residues" evidence="1">
    <location>
        <begin position="1"/>
        <end position="19"/>
    </location>
</feature>
<sequence length="62" mass="7076">MFPEHERKKGKGKGDEGKKSVTALSKVMKLQLANLEGNKTECENWIKKRPLKNKNAKKPKVQ</sequence>
<accession>A0AAV5AFZ4</accession>
<organism evidence="2 3">
    <name type="scientific">Clathrus columnatus</name>
    <dbReference type="NCBI Taxonomy" id="1419009"/>
    <lineage>
        <taxon>Eukaryota</taxon>
        <taxon>Fungi</taxon>
        <taxon>Dikarya</taxon>
        <taxon>Basidiomycota</taxon>
        <taxon>Agaricomycotina</taxon>
        <taxon>Agaricomycetes</taxon>
        <taxon>Phallomycetidae</taxon>
        <taxon>Phallales</taxon>
        <taxon>Clathraceae</taxon>
        <taxon>Clathrus</taxon>
    </lineage>
</organism>
<reference evidence="2" key="1">
    <citation type="submission" date="2021-10" db="EMBL/GenBank/DDBJ databases">
        <title>De novo Genome Assembly of Clathrus columnatus (Basidiomycota, Fungi) Using Illumina and Nanopore Sequence Data.</title>
        <authorList>
            <person name="Ogiso-Tanaka E."/>
            <person name="Itagaki H."/>
            <person name="Hosoya T."/>
            <person name="Hosaka K."/>
        </authorList>
    </citation>
    <scope>NUCLEOTIDE SEQUENCE</scope>
    <source>
        <strain evidence="2">MO-923</strain>
    </source>
</reference>